<evidence type="ECO:0000313" key="3">
    <source>
        <dbReference type="EMBL" id="AFZ38351.1"/>
    </source>
</evidence>
<dbReference type="AlphaFoldDB" id="K9Y1R6"/>
<geneLocation type="plasmid" evidence="3 4">
    <name>pSTA7437.03</name>
</geneLocation>
<organism evidence="3 4">
    <name type="scientific">Stanieria cyanosphaera (strain ATCC 29371 / PCC 7437)</name>
    <dbReference type="NCBI Taxonomy" id="111780"/>
    <lineage>
        <taxon>Bacteria</taxon>
        <taxon>Bacillati</taxon>
        <taxon>Cyanobacteriota</taxon>
        <taxon>Cyanophyceae</taxon>
        <taxon>Pleurocapsales</taxon>
        <taxon>Dermocarpellaceae</taxon>
        <taxon>Stanieria</taxon>
    </lineage>
</organism>
<dbReference type="OrthoDB" id="423541at2"/>
<feature type="transmembrane region" description="Helical" evidence="1">
    <location>
        <begin position="254"/>
        <end position="275"/>
    </location>
</feature>
<dbReference type="InterPro" id="IPR003593">
    <property type="entry name" value="AAA+_ATPase"/>
</dbReference>
<dbReference type="HOGENOM" id="CLU_077958_0_0_3"/>
<dbReference type="RefSeq" id="WP_015195727.1">
    <property type="nucleotide sequence ID" value="NC_019750.1"/>
</dbReference>
<protein>
    <submittedName>
        <fullName evidence="3">AAA ATPase</fullName>
    </submittedName>
</protein>
<dbReference type="KEGG" id="scs:Sta7437_4924"/>
<keyword evidence="3" id="KW-0614">Plasmid</keyword>
<dbReference type="Pfam" id="PF13401">
    <property type="entry name" value="AAA_22"/>
    <property type="match status" value="1"/>
</dbReference>
<dbReference type="SUPFAM" id="SSF52540">
    <property type="entry name" value="P-loop containing nucleoside triphosphate hydrolases"/>
    <property type="match status" value="1"/>
</dbReference>
<evidence type="ECO:0000259" key="2">
    <source>
        <dbReference type="SMART" id="SM00382"/>
    </source>
</evidence>
<feature type="transmembrane region" description="Helical" evidence="1">
    <location>
        <begin position="281"/>
        <end position="301"/>
    </location>
</feature>
<dbReference type="SMART" id="SM00382">
    <property type="entry name" value="AAA"/>
    <property type="match status" value="1"/>
</dbReference>
<evidence type="ECO:0000313" key="4">
    <source>
        <dbReference type="Proteomes" id="UP000010473"/>
    </source>
</evidence>
<accession>K9Y1R6</accession>
<dbReference type="PATRIC" id="fig|111780.3.peg.5094"/>
<keyword evidence="1" id="KW-0472">Membrane</keyword>
<keyword evidence="1" id="KW-0812">Transmembrane</keyword>
<proteinExistence type="predicted"/>
<dbReference type="Gene3D" id="3.40.50.300">
    <property type="entry name" value="P-loop containing nucleotide triphosphate hydrolases"/>
    <property type="match status" value="1"/>
</dbReference>
<evidence type="ECO:0000256" key="1">
    <source>
        <dbReference type="SAM" id="Phobius"/>
    </source>
</evidence>
<dbReference type="GO" id="GO:0016887">
    <property type="term" value="F:ATP hydrolysis activity"/>
    <property type="evidence" value="ECO:0007669"/>
    <property type="project" value="InterPro"/>
</dbReference>
<keyword evidence="4" id="KW-1185">Reference proteome</keyword>
<name>K9Y1R6_STAC7</name>
<dbReference type="EMBL" id="CP003656">
    <property type="protein sequence ID" value="AFZ38351.1"/>
    <property type="molecule type" value="Genomic_DNA"/>
</dbReference>
<sequence length="310" mass="34326">MPIKRHRRKLANGEEKIYTYVVSGDGSRRQSLSARDSSDSLQIYRGKEFRRIVAALQANSSLLVVGEAGCGKTFLAQAITAELIEMNFQVAVTKPGTVKQILNDLAEQLGVDTENLDGKALSTMGLMKEIADWLLVNTAFLICDNAHRFPISLRCWLDKLHTQGQPILLLATYPPARDIFLKLPRIELQPMKDSATRAIMLEAAAELNLELTPAQLSSLQQRVGGNPMLAKRVVREEYLGLDGQALDHTQWLDITPYIIAALMCLVLVRFIGLGFNNKSLYLLGGIITVSVAVIRLILYSLPRSKGRLGQ</sequence>
<reference evidence="4" key="1">
    <citation type="journal article" date="2013" name="Proc. Natl. Acad. Sci. U.S.A.">
        <title>Improving the coverage of the cyanobacterial phylum using diversity-driven genome sequencing.</title>
        <authorList>
            <person name="Shih P.M."/>
            <person name="Wu D."/>
            <person name="Latifi A."/>
            <person name="Axen S.D."/>
            <person name="Fewer D.P."/>
            <person name="Talla E."/>
            <person name="Calteau A."/>
            <person name="Cai F."/>
            <person name="Tandeau de Marsac N."/>
            <person name="Rippka R."/>
            <person name="Herdman M."/>
            <person name="Sivonen K."/>
            <person name="Coursin T."/>
            <person name="Laurent T."/>
            <person name="Goodwin L."/>
            <person name="Nolan M."/>
            <person name="Davenport K.W."/>
            <person name="Han C.S."/>
            <person name="Rubin E.M."/>
            <person name="Eisen J.A."/>
            <person name="Woyke T."/>
            <person name="Gugger M."/>
            <person name="Kerfeld C.A."/>
        </authorList>
    </citation>
    <scope>NUCLEOTIDE SEQUENCE [LARGE SCALE GENOMIC DNA]</scope>
    <source>
        <strain evidence="4">ATCC 29371 / PCC 7437</strain>
        <plasmid evidence="4">Plasmid pSTA7437.03</plasmid>
    </source>
</reference>
<keyword evidence="1" id="KW-1133">Transmembrane helix</keyword>
<feature type="domain" description="AAA+ ATPase" evidence="2">
    <location>
        <begin position="58"/>
        <end position="192"/>
    </location>
</feature>
<dbReference type="Proteomes" id="UP000010473">
    <property type="component" value="Plasmid pSTA7437.03"/>
</dbReference>
<dbReference type="InterPro" id="IPR027417">
    <property type="entry name" value="P-loop_NTPase"/>
</dbReference>
<gene>
    <name evidence="3" type="ordered locus">Sta7437_4924</name>
</gene>
<dbReference type="InterPro" id="IPR049945">
    <property type="entry name" value="AAA_22"/>
</dbReference>